<dbReference type="Pfam" id="PF24247">
    <property type="entry name" value="DUF7450"/>
    <property type="match status" value="1"/>
</dbReference>
<sequence length="245" mass="27337" precursor="true">MPGFRCILICLMFFSSGVTTVLAHSPVDFLEVLSVKPARSIQHTVELQGKFDSERVETDLEGPLFFSRSVGCMGRAAKKQPAYLNWFKIVASPEQPERELFILDMVRGDSSKTLKIKQAEYLLSPSQLITSGVPDAIPGGLDHYKAYRVVDAPSLDRQVTLTGSVGSSERRLGKPIFVCLPVREWHHDEYFSASHSADCFVVYALDEQPHDQKFSLIDQFGLNGLTSVKNQWLCVRAAILRSTAE</sequence>
<evidence type="ECO:0000256" key="1">
    <source>
        <dbReference type="SAM" id="SignalP"/>
    </source>
</evidence>
<feature type="signal peptide" evidence="1">
    <location>
        <begin position="1"/>
        <end position="23"/>
    </location>
</feature>
<feature type="chain" id="PRO_5022848541" description="DUF7450 domain-containing protein" evidence="1">
    <location>
        <begin position="24"/>
        <end position="245"/>
    </location>
</feature>
<comment type="caution">
    <text evidence="3">The sequence shown here is derived from an EMBL/GenBank/DDBJ whole genome shotgun (WGS) entry which is preliminary data.</text>
</comment>
<dbReference type="Proteomes" id="UP000319143">
    <property type="component" value="Unassembled WGS sequence"/>
</dbReference>
<protein>
    <recommendedName>
        <fullName evidence="2">DUF7450 domain-containing protein</fullName>
    </recommendedName>
</protein>
<gene>
    <name evidence="3" type="ORF">Poly41_62000</name>
</gene>
<evidence type="ECO:0000313" key="3">
    <source>
        <dbReference type="EMBL" id="TWU31331.1"/>
    </source>
</evidence>
<dbReference type="RefSeq" id="WP_146530925.1">
    <property type="nucleotide sequence ID" value="NZ_SJPV01000017.1"/>
</dbReference>
<reference evidence="3 4" key="1">
    <citation type="submission" date="2019-02" db="EMBL/GenBank/DDBJ databases">
        <title>Deep-cultivation of Planctomycetes and their phenomic and genomic characterization uncovers novel biology.</title>
        <authorList>
            <person name="Wiegand S."/>
            <person name="Jogler M."/>
            <person name="Boedeker C."/>
            <person name="Pinto D."/>
            <person name="Vollmers J."/>
            <person name="Rivas-Marin E."/>
            <person name="Kohn T."/>
            <person name="Peeters S.H."/>
            <person name="Heuer A."/>
            <person name="Rast P."/>
            <person name="Oberbeckmann S."/>
            <person name="Bunk B."/>
            <person name="Jeske O."/>
            <person name="Meyerdierks A."/>
            <person name="Storesund J.E."/>
            <person name="Kallscheuer N."/>
            <person name="Luecker S."/>
            <person name="Lage O.M."/>
            <person name="Pohl T."/>
            <person name="Merkel B.J."/>
            <person name="Hornburger P."/>
            <person name="Mueller R.-W."/>
            <person name="Bruemmer F."/>
            <person name="Labrenz M."/>
            <person name="Spormann A.M."/>
            <person name="Op Den Camp H."/>
            <person name="Overmann J."/>
            <person name="Amann R."/>
            <person name="Jetten M.S.M."/>
            <person name="Mascher T."/>
            <person name="Medema M.H."/>
            <person name="Devos D.P."/>
            <person name="Kaster A.-K."/>
            <person name="Ovreas L."/>
            <person name="Rohde M."/>
            <person name="Galperin M.Y."/>
            <person name="Jogler C."/>
        </authorList>
    </citation>
    <scope>NUCLEOTIDE SEQUENCE [LARGE SCALE GENOMIC DNA]</scope>
    <source>
        <strain evidence="3 4">Poly41</strain>
    </source>
</reference>
<feature type="domain" description="DUF7450" evidence="2">
    <location>
        <begin position="83"/>
        <end position="236"/>
    </location>
</feature>
<accession>A0A5C6D6K5</accession>
<name>A0A5C6D6K5_9BACT</name>
<keyword evidence="4" id="KW-1185">Reference proteome</keyword>
<proteinExistence type="predicted"/>
<dbReference type="EMBL" id="SJPV01000017">
    <property type="protein sequence ID" value="TWU31331.1"/>
    <property type="molecule type" value="Genomic_DNA"/>
</dbReference>
<dbReference type="InterPro" id="IPR055873">
    <property type="entry name" value="DUF7450"/>
</dbReference>
<dbReference type="OrthoDB" id="267031at2"/>
<keyword evidence="1" id="KW-0732">Signal</keyword>
<organism evidence="3 4">
    <name type="scientific">Novipirellula artificiosorum</name>
    <dbReference type="NCBI Taxonomy" id="2528016"/>
    <lineage>
        <taxon>Bacteria</taxon>
        <taxon>Pseudomonadati</taxon>
        <taxon>Planctomycetota</taxon>
        <taxon>Planctomycetia</taxon>
        <taxon>Pirellulales</taxon>
        <taxon>Pirellulaceae</taxon>
        <taxon>Novipirellula</taxon>
    </lineage>
</organism>
<evidence type="ECO:0000313" key="4">
    <source>
        <dbReference type="Proteomes" id="UP000319143"/>
    </source>
</evidence>
<dbReference type="AlphaFoldDB" id="A0A5C6D6K5"/>
<evidence type="ECO:0000259" key="2">
    <source>
        <dbReference type="Pfam" id="PF24247"/>
    </source>
</evidence>